<feature type="compositionally biased region" description="Basic and acidic residues" evidence="3">
    <location>
        <begin position="397"/>
        <end position="406"/>
    </location>
</feature>
<feature type="compositionally biased region" description="Polar residues" evidence="3">
    <location>
        <begin position="1"/>
        <end position="10"/>
    </location>
</feature>
<dbReference type="Gene3D" id="2.40.70.10">
    <property type="entry name" value="Acid Proteases"/>
    <property type="match status" value="1"/>
</dbReference>
<dbReference type="Pfam" id="PF00078">
    <property type="entry name" value="RVT_1"/>
    <property type="match status" value="1"/>
</dbReference>
<proteinExistence type="predicted"/>
<accession>A0A6J0MP00</accession>
<dbReference type="Pfam" id="PF13456">
    <property type="entry name" value="RVT_3"/>
    <property type="match status" value="1"/>
</dbReference>
<feature type="domain" description="Reverse transcriptase" evidence="4">
    <location>
        <begin position="975"/>
        <end position="1153"/>
    </location>
</feature>
<dbReference type="Pfam" id="PF17921">
    <property type="entry name" value="Integrase_H2C2"/>
    <property type="match status" value="1"/>
</dbReference>
<dbReference type="InterPro" id="IPR041577">
    <property type="entry name" value="RT_RNaseH_2"/>
</dbReference>
<feature type="compositionally biased region" description="Basic and acidic residues" evidence="3">
    <location>
        <begin position="510"/>
        <end position="519"/>
    </location>
</feature>
<dbReference type="Gene3D" id="1.10.340.70">
    <property type="match status" value="1"/>
</dbReference>
<feature type="region of interest" description="Disordered" evidence="3">
    <location>
        <begin position="83"/>
        <end position="104"/>
    </location>
</feature>
<feature type="coiled-coil region" evidence="2">
    <location>
        <begin position="1867"/>
        <end position="1894"/>
    </location>
</feature>
<reference evidence="8" key="1">
    <citation type="submission" date="2025-08" db="UniProtKB">
        <authorList>
            <consortium name="RefSeq"/>
        </authorList>
    </citation>
    <scope>IDENTIFICATION</scope>
    <source>
        <tissue evidence="8">Leaf</tissue>
    </source>
</reference>
<dbReference type="GO" id="GO:0004523">
    <property type="term" value="F:RNA-DNA hybrid ribonuclease activity"/>
    <property type="evidence" value="ECO:0007669"/>
    <property type="project" value="InterPro"/>
</dbReference>
<feature type="region of interest" description="Disordered" evidence="3">
    <location>
        <begin position="451"/>
        <end position="635"/>
    </location>
</feature>
<dbReference type="PROSITE" id="PS50879">
    <property type="entry name" value="RNASE_H_1"/>
    <property type="match status" value="1"/>
</dbReference>
<evidence type="ECO:0000259" key="6">
    <source>
        <dbReference type="PROSITE" id="PS50994"/>
    </source>
</evidence>
<evidence type="ECO:0000256" key="3">
    <source>
        <dbReference type="SAM" id="MobiDB-lite"/>
    </source>
</evidence>
<feature type="compositionally biased region" description="Basic and acidic residues" evidence="3">
    <location>
        <begin position="353"/>
        <end position="369"/>
    </location>
</feature>
<dbReference type="InterPro" id="IPR001584">
    <property type="entry name" value="Integrase_cat-core"/>
</dbReference>
<dbReference type="InterPro" id="IPR041588">
    <property type="entry name" value="Integrase_H2C2"/>
</dbReference>
<evidence type="ECO:0000256" key="2">
    <source>
        <dbReference type="SAM" id="Coils"/>
    </source>
</evidence>
<evidence type="ECO:0000259" key="4">
    <source>
        <dbReference type="PROSITE" id="PS50878"/>
    </source>
</evidence>
<dbReference type="KEGG" id="rsz:108844852"/>
<dbReference type="InterPro" id="IPR005162">
    <property type="entry name" value="Retrotrans_gag_dom"/>
</dbReference>
<dbReference type="OrthoDB" id="2194544at2759"/>
<evidence type="ECO:0000313" key="8">
    <source>
        <dbReference type="RefSeq" id="XP_018473643.1"/>
    </source>
</evidence>
<dbReference type="Gene3D" id="3.10.10.10">
    <property type="entry name" value="HIV Type 1 Reverse Transcriptase, subunit A, domain 1"/>
    <property type="match status" value="1"/>
</dbReference>
<dbReference type="CDD" id="cd01647">
    <property type="entry name" value="RT_LTR"/>
    <property type="match status" value="1"/>
</dbReference>
<dbReference type="PANTHER" id="PTHR48475:SF2">
    <property type="entry name" value="RIBONUCLEASE H"/>
    <property type="match status" value="1"/>
</dbReference>
<dbReference type="InterPro" id="IPR000477">
    <property type="entry name" value="RT_dom"/>
</dbReference>
<dbReference type="InterPro" id="IPR043128">
    <property type="entry name" value="Rev_trsase/Diguanyl_cyclase"/>
</dbReference>
<feature type="compositionally biased region" description="Basic and acidic residues" evidence="3">
    <location>
        <begin position="617"/>
        <end position="635"/>
    </location>
</feature>
<evidence type="ECO:0000256" key="1">
    <source>
        <dbReference type="ARBA" id="ARBA00023172"/>
    </source>
</evidence>
<dbReference type="SUPFAM" id="SSF53098">
    <property type="entry name" value="Ribonuclease H-like"/>
    <property type="match status" value="2"/>
</dbReference>
<feature type="region of interest" description="Disordered" evidence="3">
    <location>
        <begin position="344"/>
        <end position="370"/>
    </location>
</feature>
<sequence>MSQNPDGSTSGDEHDAPGPTPVTAIPIAPAFVDTIMERFARQDAAQKAATEQIAAIAALLAPLAGAPDAATDTIRRQLFASDTTAGPANQGAPPSTLNPDAAPFTPANPDLQMVREVAALKQSLLDINSKIHCVTTSAPQIERVLANTLRTPFSPAITSVRLRHIEKLRLPTYEGLTDPTTHITSFNIAVRRANLSDEERDAGYCQLFVESLKGPALTWFTGLAENSIKDFHDLSSAFLKNYIMFTQEDATISDLFNLAQGKDQSLRSFMEKFKAIVSKVVLPDSVAVAALKNTLYVHSVFRDDLYRNPTTSLSDAIARSHNFIRMEEDTKALIGKLNASKAATADKTGAKNADSRHEPRQHSSSDRAAQKKNFVYAVDEESSPASTTVVREKGWNVYNRETDGKPPDSSAAVSSRPPGAEKWCDYHNAKSHNTRECKTLFEQFLSSVENGKLEIEPPKPRTRGPTSWSKNKDRKTSKSQGKAPQQERRATPEEAAPASPEKGNSSSDEESPRNRRRVETVFTRPAKGTGDHELPKTRRRINVVLTQLEPPSDQPEQVSPPDLRAQLSRPSLGDLRNILKRKEKPAADAVSHVPDLREKINSSKTRRLNNPSPMKPRPVDLREKLNSRKPDLRGQLDRPLYSDLRQKLDVSRTRHPNQDKNTVINVIMGGSPPCGDSVRSIKDYRRQATSSRKWPTNPENDHQITFSPDDALGIHMPHNDPLLVELGIGDCQVTKILIDTGSSVDLIFRDTLDKMGVDTGSMKPSSRSLTGFNGSSEAMIGTIRLPVYACGTTRTVKFSVVDSKAPYNAILGTPWLHSMRAIPSTYHQCVKFPGPDGKIRTLRGDQQAARDLLIAAIKLQRQTSHVKTVSNPLQKAFPQQEEVIDISLDVADPSKVIRIGASLPDDMQQQLTEFLRQNVSTFAWTTSDMKGIDPAITSHELNVDPTFKHIRQKRRKLGPERSKAVNDEVDRLLAADSIMEVKFPDWLSNPVVVKKKNGKWRVCVDFTDLNKACPKDSFPLPHIDRLVESTAGNALLTFMDAFSGYNQIMMHPDDREKTAFITDRGTYCYKVMPFGLKNAGATYQRLVNRMFADKLGSTMEVYIDDMLVKSLRAEDHLTHLKDCFTTLNEYGMKLNPAKCTFGVMSGEFLGYIVTQRGIEANLKQISAILDLPSPKNSREVQRLTGCIAALNRFISRSTDKCLPFFELLRGNKRFNWDDKCEEAFGQLKQYLTTPPVLSKPEAGDILTLYIAVTPIAVSSVLIREDRGEQKPIFYTTKRMTEAETRYPTLEKMALAVVHSARKLRPYFQSHTVEVLSNQPLRTVMQNANHSRRLTKWAMELSEHDIIYKNRTAAKSQVLADFLIELAPELEQDLAVSSRNWILHVDGSSTNKGSGAGVQLQSPTGELIRQSFSFGFPASNNEAEYESLLAGLRLAKAVRAKRLSAYCDSQLVASQYNGEYDAHNARMDAYLKLVQDLTKDFEFFELTKVPRGENVCADALAALGSKLHDQIKRTIPIHRIENPSITAQGASTSSVSAVAVAAEMDIDSSSDETPDWRTDLINYLARGTLPDDKWLARRLKARSAHYVVIDGELHRWNANKVLLKCISGDETRLVMAENHEGAAGNHSGGRALALKVRSQGFYWPTLNTDCESYAKRCDKCQRHAPTIHCPTEQLRTLTAPYPFMRWAMDIIGPMPNSRGKRFVLVLTDYFTKWIEAEAFANITDKEVQKFVWRNIICRHGLPYEIVTDNGSQFISHQFRDFCDKWRIRLNTATPRYPQSNGQAESSNRTIIDGLKKRLDLKKGCWADELDGVLWSHRTTPRSATKCTPFSMAYGVEAMAPAEVNVTSLRRSRMPQHLALNQSMLLDALDAIEEHRDQALLRIQNYQHQIESYYNKKVKSRPLEQGDLVLRKVFENTKEWKAGKLGTNWEGPYKITQVIKPGVYRLETSTGEAVPRAWNSMHLKRYSP</sequence>
<dbReference type="InterPro" id="IPR012337">
    <property type="entry name" value="RNaseH-like_sf"/>
</dbReference>
<dbReference type="GeneID" id="108844852"/>
<protein>
    <submittedName>
        <fullName evidence="8">Uncharacterized protein LOC108844852</fullName>
    </submittedName>
</protein>
<dbReference type="RefSeq" id="XP_018473643.1">
    <property type="nucleotide sequence ID" value="XM_018618141.1"/>
</dbReference>
<keyword evidence="1" id="KW-0233">DNA recombination</keyword>
<dbReference type="Pfam" id="PF00665">
    <property type="entry name" value="rve"/>
    <property type="match status" value="1"/>
</dbReference>
<dbReference type="Pfam" id="PF03732">
    <property type="entry name" value="Retrotrans_gag"/>
    <property type="match status" value="1"/>
</dbReference>
<evidence type="ECO:0000313" key="7">
    <source>
        <dbReference type="Proteomes" id="UP000504610"/>
    </source>
</evidence>
<evidence type="ECO:0000259" key="5">
    <source>
        <dbReference type="PROSITE" id="PS50879"/>
    </source>
</evidence>
<dbReference type="Gene3D" id="3.30.70.270">
    <property type="match status" value="2"/>
</dbReference>
<feature type="region of interest" description="Disordered" evidence="3">
    <location>
        <begin position="397"/>
        <end position="419"/>
    </location>
</feature>
<dbReference type="SUPFAM" id="SSF50630">
    <property type="entry name" value="Acid proteases"/>
    <property type="match status" value="1"/>
</dbReference>
<dbReference type="CDD" id="cd09279">
    <property type="entry name" value="RNase_HI_like"/>
    <property type="match status" value="1"/>
</dbReference>
<name>A0A6J0MP00_RAPSA</name>
<dbReference type="GO" id="GO:0003676">
    <property type="term" value="F:nucleic acid binding"/>
    <property type="evidence" value="ECO:0007669"/>
    <property type="project" value="InterPro"/>
</dbReference>
<dbReference type="Pfam" id="PF17919">
    <property type="entry name" value="RT_RNaseH_2"/>
    <property type="match status" value="1"/>
</dbReference>
<keyword evidence="7" id="KW-1185">Reference proteome</keyword>
<dbReference type="Proteomes" id="UP000504610">
    <property type="component" value="Unplaced"/>
</dbReference>
<feature type="region of interest" description="Disordered" evidence="3">
    <location>
        <begin position="1"/>
        <end position="24"/>
    </location>
</feature>
<dbReference type="GO" id="GO:0015074">
    <property type="term" value="P:DNA integration"/>
    <property type="evidence" value="ECO:0007669"/>
    <property type="project" value="InterPro"/>
</dbReference>
<dbReference type="InterPro" id="IPR002156">
    <property type="entry name" value="RNaseH_domain"/>
</dbReference>
<feature type="domain" description="Integrase catalytic" evidence="6">
    <location>
        <begin position="1677"/>
        <end position="1847"/>
    </location>
</feature>
<feature type="domain" description="RNase H type-1" evidence="5">
    <location>
        <begin position="1376"/>
        <end position="1505"/>
    </location>
</feature>
<gene>
    <name evidence="8" type="primary">LOC108844852</name>
</gene>
<dbReference type="SUPFAM" id="SSF56672">
    <property type="entry name" value="DNA/RNA polymerases"/>
    <property type="match status" value="1"/>
</dbReference>
<dbReference type="Gene3D" id="3.30.420.10">
    <property type="entry name" value="Ribonuclease H-like superfamily/Ribonuclease H"/>
    <property type="match status" value="2"/>
</dbReference>
<organism evidence="7 8">
    <name type="scientific">Raphanus sativus</name>
    <name type="common">Radish</name>
    <name type="synonym">Raphanus raphanistrum var. sativus</name>
    <dbReference type="NCBI Taxonomy" id="3726"/>
    <lineage>
        <taxon>Eukaryota</taxon>
        <taxon>Viridiplantae</taxon>
        <taxon>Streptophyta</taxon>
        <taxon>Embryophyta</taxon>
        <taxon>Tracheophyta</taxon>
        <taxon>Spermatophyta</taxon>
        <taxon>Magnoliopsida</taxon>
        <taxon>eudicotyledons</taxon>
        <taxon>Gunneridae</taxon>
        <taxon>Pentapetalae</taxon>
        <taxon>rosids</taxon>
        <taxon>malvids</taxon>
        <taxon>Brassicales</taxon>
        <taxon>Brassicaceae</taxon>
        <taxon>Brassiceae</taxon>
        <taxon>Raphanus</taxon>
    </lineage>
</organism>
<dbReference type="CDD" id="cd00303">
    <property type="entry name" value="retropepsin_like"/>
    <property type="match status" value="1"/>
</dbReference>
<keyword evidence="2" id="KW-0175">Coiled coil</keyword>
<dbReference type="InterPro" id="IPR043502">
    <property type="entry name" value="DNA/RNA_pol_sf"/>
</dbReference>
<dbReference type="PROSITE" id="PS50994">
    <property type="entry name" value="INTEGRASE"/>
    <property type="match status" value="1"/>
</dbReference>
<dbReference type="PROSITE" id="PS50878">
    <property type="entry name" value="RT_POL"/>
    <property type="match status" value="1"/>
</dbReference>
<dbReference type="InterPro" id="IPR021109">
    <property type="entry name" value="Peptidase_aspartic_dom_sf"/>
</dbReference>
<feature type="compositionally biased region" description="Polar residues" evidence="3">
    <location>
        <begin position="83"/>
        <end position="98"/>
    </location>
</feature>
<dbReference type="InterPro" id="IPR036397">
    <property type="entry name" value="RNaseH_sf"/>
</dbReference>
<dbReference type="PANTHER" id="PTHR48475">
    <property type="entry name" value="RIBONUCLEASE H"/>
    <property type="match status" value="1"/>
</dbReference>
<dbReference type="GO" id="GO:0006310">
    <property type="term" value="P:DNA recombination"/>
    <property type="evidence" value="ECO:0007669"/>
    <property type="project" value="UniProtKB-KW"/>
</dbReference>